<organism evidence="1 2">
    <name type="scientific">Winogradskyella wandonensis</name>
    <dbReference type="NCBI Taxonomy" id="1442586"/>
    <lineage>
        <taxon>Bacteria</taxon>
        <taxon>Pseudomonadati</taxon>
        <taxon>Bacteroidota</taxon>
        <taxon>Flavobacteriia</taxon>
        <taxon>Flavobacteriales</taxon>
        <taxon>Flavobacteriaceae</taxon>
        <taxon>Winogradskyella</taxon>
    </lineage>
</organism>
<dbReference type="InterPro" id="IPR021314">
    <property type="entry name" value="DUF2911"/>
</dbReference>
<gene>
    <name evidence="1" type="ORF">DFQ05_0301</name>
</gene>
<dbReference type="OrthoDB" id="187854at2"/>
<dbReference type="AlphaFoldDB" id="A0A4V6NEP0"/>
<proteinExistence type="predicted"/>
<reference evidence="1 2" key="1">
    <citation type="journal article" date="2015" name="Stand. Genomic Sci.">
        <title>Genomic Encyclopedia of Bacterial and Archaeal Type Strains, Phase III: the genomes of soil and plant-associated and newly described type strains.</title>
        <authorList>
            <person name="Whitman W.B."/>
            <person name="Woyke T."/>
            <person name="Klenk H.P."/>
            <person name="Zhou Y."/>
            <person name="Lilburn T.G."/>
            <person name="Beck B.J."/>
            <person name="De Vos P."/>
            <person name="Vandamme P."/>
            <person name="Eisen J.A."/>
            <person name="Garrity G."/>
            <person name="Hugenholtz P."/>
            <person name="Kyrpides N.C."/>
        </authorList>
    </citation>
    <scope>NUCLEOTIDE SEQUENCE [LARGE SCALE GENOMIC DNA]</scope>
    <source>
        <strain evidence="1 2">CECT 8445</strain>
    </source>
</reference>
<dbReference type="RefSeq" id="WP_132702855.1">
    <property type="nucleotide sequence ID" value="NZ_SMGI01000001.1"/>
</dbReference>
<dbReference type="Pfam" id="PF11138">
    <property type="entry name" value="DUF2911"/>
    <property type="match status" value="1"/>
</dbReference>
<accession>A0A4V6NEP0</accession>
<name>A0A4V6NEP0_9FLAO</name>
<evidence type="ECO:0000313" key="2">
    <source>
        <dbReference type="Proteomes" id="UP000295714"/>
    </source>
</evidence>
<protein>
    <submittedName>
        <fullName evidence="1">DUF2911 family protein</fullName>
    </submittedName>
</protein>
<evidence type="ECO:0000313" key="1">
    <source>
        <dbReference type="EMBL" id="TCK68791.1"/>
    </source>
</evidence>
<keyword evidence="2" id="KW-1185">Reference proteome</keyword>
<dbReference type="EMBL" id="SMGI01000001">
    <property type="protein sequence ID" value="TCK68791.1"/>
    <property type="molecule type" value="Genomic_DNA"/>
</dbReference>
<dbReference type="Proteomes" id="UP000295714">
    <property type="component" value="Unassembled WGS sequence"/>
</dbReference>
<sequence>MLKRILIILFIAALGLLLYSVFVENIFSPRLSPKDSAAIELNDLKLEVEYNRPSKREREIFGALVPYNKVWRTGANEATTFKTNKDLIIQGMLLPKGNYTLWTVPMQNSWKVMFNSGQYQWGVDEKMEPMWDPNYDVVEIEVPSKNLDTTVEKFTIAFDNTTGDLKLTLAWDNTKIEVPIKQKNSSSGENVKQKN</sequence>
<comment type="caution">
    <text evidence="1">The sequence shown here is derived from an EMBL/GenBank/DDBJ whole genome shotgun (WGS) entry which is preliminary data.</text>
</comment>